<protein>
    <submittedName>
        <fullName evidence="1">Uncharacterized protein</fullName>
    </submittedName>
</protein>
<dbReference type="RefSeq" id="WP_344899563.1">
    <property type="nucleotide sequence ID" value="NZ_BAABAS010000015.1"/>
</dbReference>
<accession>A0ABP8C9N1</accession>
<evidence type="ECO:0000313" key="2">
    <source>
        <dbReference type="Proteomes" id="UP001501710"/>
    </source>
</evidence>
<keyword evidence="2" id="KW-1185">Reference proteome</keyword>
<name>A0ABP8C9N1_9ACTN</name>
<sequence>MTAETLTVPALSDTVESSTVALTPPAVPVAIEPPGLTLIANVDDLSEGNLCSCAAGDDNPF</sequence>
<reference evidence="2" key="1">
    <citation type="journal article" date="2019" name="Int. J. Syst. Evol. Microbiol.">
        <title>The Global Catalogue of Microorganisms (GCM) 10K type strain sequencing project: providing services to taxonomists for standard genome sequencing and annotation.</title>
        <authorList>
            <consortium name="The Broad Institute Genomics Platform"/>
            <consortium name="The Broad Institute Genome Sequencing Center for Infectious Disease"/>
            <person name="Wu L."/>
            <person name="Ma J."/>
        </authorList>
    </citation>
    <scope>NUCLEOTIDE SEQUENCE [LARGE SCALE GENOMIC DNA]</scope>
    <source>
        <strain evidence="2">JCM 17440</strain>
    </source>
</reference>
<dbReference type="Proteomes" id="UP001501710">
    <property type="component" value="Unassembled WGS sequence"/>
</dbReference>
<gene>
    <name evidence="1" type="ORF">GCM10022254_44180</name>
</gene>
<dbReference type="EMBL" id="BAABAS010000015">
    <property type="protein sequence ID" value="GAA4235887.1"/>
    <property type="molecule type" value="Genomic_DNA"/>
</dbReference>
<evidence type="ECO:0000313" key="1">
    <source>
        <dbReference type="EMBL" id="GAA4235887.1"/>
    </source>
</evidence>
<proteinExistence type="predicted"/>
<comment type="caution">
    <text evidence="1">The sequence shown here is derived from an EMBL/GenBank/DDBJ whole genome shotgun (WGS) entry which is preliminary data.</text>
</comment>
<organism evidence="1 2">
    <name type="scientific">Actinomadura meridiana</name>
    <dbReference type="NCBI Taxonomy" id="559626"/>
    <lineage>
        <taxon>Bacteria</taxon>
        <taxon>Bacillati</taxon>
        <taxon>Actinomycetota</taxon>
        <taxon>Actinomycetes</taxon>
        <taxon>Streptosporangiales</taxon>
        <taxon>Thermomonosporaceae</taxon>
        <taxon>Actinomadura</taxon>
    </lineage>
</organism>